<dbReference type="EMBL" id="LBZA01000028">
    <property type="protein sequence ID" value="KKR63276.1"/>
    <property type="molecule type" value="Genomic_DNA"/>
</dbReference>
<reference evidence="1 2" key="1">
    <citation type="journal article" date="2015" name="Nature">
        <title>rRNA introns, odd ribosomes, and small enigmatic genomes across a large radiation of phyla.</title>
        <authorList>
            <person name="Brown C.T."/>
            <person name="Hug L.A."/>
            <person name="Thomas B.C."/>
            <person name="Sharon I."/>
            <person name="Castelle C.J."/>
            <person name="Singh A."/>
            <person name="Wilkins M.J."/>
            <person name="Williams K.H."/>
            <person name="Banfield J.F."/>
        </authorList>
    </citation>
    <scope>NUCLEOTIDE SEQUENCE [LARGE SCALE GENOMIC DNA]</scope>
</reference>
<dbReference type="Proteomes" id="UP000034293">
    <property type="component" value="Unassembled WGS sequence"/>
</dbReference>
<proteinExistence type="predicted"/>
<gene>
    <name evidence="1" type="ORF">UU02_C0028G0018</name>
</gene>
<evidence type="ECO:0000313" key="2">
    <source>
        <dbReference type="Proteomes" id="UP000034293"/>
    </source>
</evidence>
<comment type="caution">
    <text evidence="1">The sequence shown here is derived from an EMBL/GenBank/DDBJ whole genome shotgun (WGS) entry which is preliminary data.</text>
</comment>
<sequence length="255" mass="30270">MSSEQQRGTNNQDIAHTLALFLSGKIKREDMDENNQMVMDFYLGVMSDDPRFAERVNLIKNQMLEKGRKIPLYTSGELGRAKDHKKHKKSSGEKVFQPAFWEETSLKSISESEPEDFYDPEKYLMKLHKSSSRRFNQDYERLLRKDVQDRKNELRNSIGLPIARGKNPHVNDGFYKFLVRRVCTFDTFEIFNEYDRAIDRISSELNLKIEQVKGMVDELLNQGLNRREKFERFDQFTKEYEKEWNMEVDLNSREG</sequence>
<organism evidence="1 2">
    <name type="scientific">Candidatus Woesebacteria bacterium GW2011_GWA1_40_43</name>
    <dbReference type="NCBI Taxonomy" id="1618553"/>
    <lineage>
        <taxon>Bacteria</taxon>
        <taxon>Candidatus Woeseibacteriota</taxon>
    </lineage>
</organism>
<dbReference type="AlphaFoldDB" id="A0A0G0SLL6"/>
<accession>A0A0G0SLL6</accession>
<evidence type="ECO:0000313" key="1">
    <source>
        <dbReference type="EMBL" id="KKR63276.1"/>
    </source>
</evidence>
<protein>
    <submittedName>
        <fullName evidence="1">Uncharacterized protein</fullName>
    </submittedName>
</protein>
<name>A0A0G0SLL6_9BACT</name>